<dbReference type="EMBL" id="KV878132">
    <property type="protein sequence ID" value="OJJ04693.1"/>
    <property type="molecule type" value="Genomic_DNA"/>
</dbReference>
<dbReference type="PROSITE" id="PS50330">
    <property type="entry name" value="UIM"/>
    <property type="match status" value="1"/>
</dbReference>
<evidence type="ECO:0000256" key="2">
    <source>
        <dbReference type="PIRSR" id="PIRSR610347-2"/>
    </source>
</evidence>
<feature type="compositionally biased region" description="Acidic residues" evidence="4">
    <location>
        <begin position="602"/>
        <end position="611"/>
    </location>
</feature>
<evidence type="ECO:0000256" key="4">
    <source>
        <dbReference type="SAM" id="MobiDB-lite"/>
    </source>
</evidence>
<dbReference type="PANTHER" id="PTHR12415">
    <property type="entry name" value="TYROSYL-DNA PHOSPHODIESTERASE 1"/>
    <property type="match status" value="1"/>
</dbReference>
<feature type="binding site" evidence="2">
    <location>
        <position position="527"/>
    </location>
    <ligand>
        <name>substrate</name>
    </ligand>
</feature>
<dbReference type="Pfam" id="PF06087">
    <property type="entry name" value="Tyr-DNA_phospho"/>
    <property type="match status" value="1"/>
</dbReference>
<dbReference type="Pfam" id="PF02809">
    <property type="entry name" value="UIM"/>
    <property type="match status" value="2"/>
</dbReference>
<feature type="domain" description="PLD phosphodiesterase" evidence="5">
    <location>
        <begin position="520"/>
        <end position="560"/>
    </location>
</feature>
<feature type="region of interest" description="Disordered" evidence="4">
    <location>
        <begin position="593"/>
        <end position="672"/>
    </location>
</feature>
<feature type="compositionally biased region" description="Basic and acidic residues" evidence="4">
    <location>
        <begin position="125"/>
        <end position="161"/>
    </location>
</feature>
<gene>
    <name evidence="6" type="ORF">ASPVEDRAFT_86076</name>
</gene>
<feature type="active site" description="Proton donor/acceptor" evidence="1">
    <location>
        <position position="525"/>
    </location>
</feature>
<keyword evidence="7" id="KW-1185">Reference proteome</keyword>
<dbReference type="SUPFAM" id="SSF56024">
    <property type="entry name" value="Phospholipase D/nuclease"/>
    <property type="match status" value="2"/>
</dbReference>
<evidence type="ECO:0000313" key="7">
    <source>
        <dbReference type="Proteomes" id="UP000184073"/>
    </source>
</evidence>
<feature type="region of interest" description="Disordered" evidence="4">
    <location>
        <begin position="80"/>
        <end position="177"/>
    </location>
</feature>
<dbReference type="GO" id="GO:0003697">
    <property type="term" value="F:single-stranded DNA binding"/>
    <property type="evidence" value="ECO:0007669"/>
    <property type="project" value="TreeGrafter"/>
</dbReference>
<dbReference type="SMART" id="SM00726">
    <property type="entry name" value="UIM"/>
    <property type="match status" value="2"/>
</dbReference>
<sequence length="672" mass="74192">MDSEDEDLRAAIAASLGNAPSPVQRANNQNKPVVDLTGDSDEDVVPIYPKSKSVISSEASREASVVDIADDGDEDLKRAIALSLQESGAHVPSSKPEPTSAPAPDQSQTKDQLEPKSNGGGFLGLDRKKMEEERLARLGKRKPEETSQSDQHELKRARTEPRQSASSIQAKSGPPSSVPFIQFPAGVVKKTFAIGKPRTDDDIRLDEVLQSSDLELAVLSSFMWDMDWLFGKVNLKRSRFILVMQAKDDATKRQYESETATMTTLRLCFPPMDGQVNCMHSKLMLLFHSKYLRIVVPTANLIPYDWGEGGGVMENSVFLIDLPRKDGPTTGESKTSFYNDLVYFLRATTLHENVIAKLENFDFSNTAQFAFVHTIGGSHSGTSWKQTGYCGLGRSVESLGLQIDKPLNLDFVTSSLGSLTPEFMKCIYLAAQGDNGLTELTLRTAKTFPAKSLSDPRRLIQASTADEWEDRIRVYFPSYDTVVKSRGGPNAGGTICFQSKWFNNGKFPKDVLRDCVSVRDGLVMHNKILYVQPDEPISVSDDSECPGWAYVGSANLSESAWGRLVFDRTTKQPKLNCRNWECGVVVPVFKEKEKSEASEPITESETEDETENQPQTGKGKGVESGAGSKAKEENTGLLDIFRGTVPVPMRLPGQKYGGSGPEKPWYFMEEKY</sequence>
<dbReference type="PROSITE" id="PS50035">
    <property type="entry name" value="PLD"/>
    <property type="match status" value="1"/>
</dbReference>
<dbReference type="Proteomes" id="UP000184073">
    <property type="component" value="Unassembled WGS sequence"/>
</dbReference>
<dbReference type="GO" id="GO:0017005">
    <property type="term" value="F:3'-tyrosyl-DNA phosphodiesterase activity"/>
    <property type="evidence" value="ECO:0007669"/>
    <property type="project" value="TreeGrafter"/>
</dbReference>
<dbReference type="GeneID" id="63733291"/>
<dbReference type="InterPro" id="IPR003903">
    <property type="entry name" value="UIM_dom"/>
</dbReference>
<dbReference type="STRING" id="1036611.A0A1L9PT69"/>
<dbReference type="InterPro" id="IPR010347">
    <property type="entry name" value="Tdp1"/>
</dbReference>
<protein>
    <recommendedName>
        <fullName evidence="5">PLD phosphodiesterase domain-containing protein</fullName>
    </recommendedName>
</protein>
<dbReference type="VEuPathDB" id="FungiDB:ASPVEDRAFT_86076"/>
<evidence type="ECO:0000313" key="6">
    <source>
        <dbReference type="EMBL" id="OJJ04693.1"/>
    </source>
</evidence>
<dbReference type="CDD" id="cd09122">
    <property type="entry name" value="PLDc_Tdp1_1"/>
    <property type="match status" value="1"/>
</dbReference>
<dbReference type="GO" id="GO:0006281">
    <property type="term" value="P:DNA repair"/>
    <property type="evidence" value="ECO:0007669"/>
    <property type="project" value="InterPro"/>
</dbReference>
<dbReference type="GO" id="GO:0003690">
    <property type="term" value="F:double-stranded DNA binding"/>
    <property type="evidence" value="ECO:0007669"/>
    <property type="project" value="TreeGrafter"/>
</dbReference>
<dbReference type="Gene3D" id="6.10.140.100">
    <property type="match status" value="1"/>
</dbReference>
<dbReference type="InterPro" id="IPR001736">
    <property type="entry name" value="PLipase_D/transphosphatidylase"/>
</dbReference>
<dbReference type="AlphaFoldDB" id="A0A1L9PT69"/>
<proteinExistence type="predicted"/>
<accession>A0A1L9PT69</accession>
<dbReference type="PANTHER" id="PTHR12415:SF4">
    <property type="entry name" value="TYROSYL-DNA PHOSPHODIESTERASE DOMAIN-CONTAINING PROTEIN"/>
    <property type="match status" value="1"/>
</dbReference>
<reference evidence="7" key="1">
    <citation type="journal article" date="2017" name="Genome Biol.">
        <title>Comparative genomics reveals high biological diversity and specific adaptations in the industrially and medically important fungal genus Aspergillus.</title>
        <authorList>
            <person name="de Vries R.P."/>
            <person name="Riley R."/>
            <person name="Wiebenga A."/>
            <person name="Aguilar-Osorio G."/>
            <person name="Amillis S."/>
            <person name="Uchima C.A."/>
            <person name="Anderluh G."/>
            <person name="Asadollahi M."/>
            <person name="Askin M."/>
            <person name="Barry K."/>
            <person name="Battaglia E."/>
            <person name="Bayram O."/>
            <person name="Benocci T."/>
            <person name="Braus-Stromeyer S.A."/>
            <person name="Caldana C."/>
            <person name="Canovas D."/>
            <person name="Cerqueira G.C."/>
            <person name="Chen F."/>
            <person name="Chen W."/>
            <person name="Choi C."/>
            <person name="Clum A."/>
            <person name="Dos Santos R.A."/>
            <person name="Damasio A.R."/>
            <person name="Diallinas G."/>
            <person name="Emri T."/>
            <person name="Fekete E."/>
            <person name="Flipphi M."/>
            <person name="Freyberg S."/>
            <person name="Gallo A."/>
            <person name="Gournas C."/>
            <person name="Habgood R."/>
            <person name="Hainaut M."/>
            <person name="Harispe M.L."/>
            <person name="Henrissat B."/>
            <person name="Hilden K.S."/>
            <person name="Hope R."/>
            <person name="Hossain A."/>
            <person name="Karabika E."/>
            <person name="Karaffa L."/>
            <person name="Karanyi Z."/>
            <person name="Krasevec N."/>
            <person name="Kuo A."/>
            <person name="Kusch H."/>
            <person name="LaButti K."/>
            <person name="Lagendijk E.L."/>
            <person name="Lapidus A."/>
            <person name="Levasseur A."/>
            <person name="Lindquist E."/>
            <person name="Lipzen A."/>
            <person name="Logrieco A.F."/>
            <person name="MacCabe A."/>
            <person name="Maekelae M.R."/>
            <person name="Malavazi I."/>
            <person name="Melin P."/>
            <person name="Meyer V."/>
            <person name="Mielnichuk N."/>
            <person name="Miskei M."/>
            <person name="Molnar A.P."/>
            <person name="Mule G."/>
            <person name="Ngan C.Y."/>
            <person name="Orejas M."/>
            <person name="Orosz E."/>
            <person name="Ouedraogo J.P."/>
            <person name="Overkamp K.M."/>
            <person name="Park H.-S."/>
            <person name="Perrone G."/>
            <person name="Piumi F."/>
            <person name="Punt P.J."/>
            <person name="Ram A.F."/>
            <person name="Ramon A."/>
            <person name="Rauscher S."/>
            <person name="Record E."/>
            <person name="Riano-Pachon D.M."/>
            <person name="Robert V."/>
            <person name="Roehrig J."/>
            <person name="Ruller R."/>
            <person name="Salamov A."/>
            <person name="Salih N.S."/>
            <person name="Samson R.A."/>
            <person name="Sandor E."/>
            <person name="Sanguinetti M."/>
            <person name="Schuetze T."/>
            <person name="Sepcic K."/>
            <person name="Shelest E."/>
            <person name="Sherlock G."/>
            <person name="Sophianopoulou V."/>
            <person name="Squina F.M."/>
            <person name="Sun H."/>
            <person name="Susca A."/>
            <person name="Todd R.B."/>
            <person name="Tsang A."/>
            <person name="Unkles S.E."/>
            <person name="van de Wiele N."/>
            <person name="van Rossen-Uffink D."/>
            <person name="Oliveira J.V."/>
            <person name="Vesth T.C."/>
            <person name="Visser J."/>
            <person name="Yu J.-H."/>
            <person name="Zhou M."/>
            <person name="Andersen M.R."/>
            <person name="Archer D.B."/>
            <person name="Baker S.E."/>
            <person name="Benoit I."/>
            <person name="Brakhage A.A."/>
            <person name="Braus G.H."/>
            <person name="Fischer R."/>
            <person name="Frisvad J.C."/>
            <person name="Goldman G.H."/>
            <person name="Houbraken J."/>
            <person name="Oakley B."/>
            <person name="Pocsi I."/>
            <person name="Scazzocchio C."/>
            <person name="Seiboth B."/>
            <person name="vanKuyk P.A."/>
            <person name="Wortman J."/>
            <person name="Dyer P.S."/>
            <person name="Grigoriev I.V."/>
        </authorList>
    </citation>
    <scope>NUCLEOTIDE SEQUENCE [LARGE SCALE GENOMIC DNA]</scope>
    <source>
        <strain evidence="7">CBS 583.65</strain>
    </source>
</reference>
<evidence type="ECO:0000256" key="1">
    <source>
        <dbReference type="PIRSR" id="PIRSR610347-1"/>
    </source>
</evidence>
<dbReference type="GO" id="GO:0005634">
    <property type="term" value="C:nucleus"/>
    <property type="evidence" value="ECO:0007669"/>
    <property type="project" value="InterPro"/>
</dbReference>
<feature type="site" description="Interaction with DNA" evidence="3">
    <location>
        <position position="557"/>
    </location>
</feature>
<dbReference type="Gene3D" id="3.30.870.10">
    <property type="entry name" value="Endonuclease Chain A"/>
    <property type="match status" value="2"/>
</dbReference>
<evidence type="ECO:0000256" key="3">
    <source>
        <dbReference type="PIRSR" id="PIRSR610347-3"/>
    </source>
</evidence>
<feature type="active site" description="Nucleophile" evidence="1">
    <location>
        <position position="280"/>
    </location>
</feature>
<evidence type="ECO:0000259" key="5">
    <source>
        <dbReference type="PROSITE" id="PS50035"/>
    </source>
</evidence>
<dbReference type="OrthoDB" id="47785at2759"/>
<dbReference type="RefSeq" id="XP_040670455.1">
    <property type="nucleotide sequence ID" value="XM_040817780.1"/>
</dbReference>
<feature type="binding site" evidence="2">
    <location>
        <position position="282"/>
    </location>
    <ligand>
        <name>substrate</name>
    </ligand>
</feature>
<name>A0A1L9PT69_ASPVE</name>
<feature type="region of interest" description="Disordered" evidence="4">
    <location>
        <begin position="1"/>
        <end position="67"/>
    </location>
</feature>
<organism evidence="6 7">
    <name type="scientific">Aspergillus versicolor CBS 583.65</name>
    <dbReference type="NCBI Taxonomy" id="1036611"/>
    <lineage>
        <taxon>Eukaryota</taxon>
        <taxon>Fungi</taxon>
        <taxon>Dikarya</taxon>
        <taxon>Ascomycota</taxon>
        <taxon>Pezizomycotina</taxon>
        <taxon>Eurotiomycetes</taxon>
        <taxon>Eurotiomycetidae</taxon>
        <taxon>Eurotiales</taxon>
        <taxon>Aspergillaceae</taxon>
        <taxon>Aspergillus</taxon>
        <taxon>Aspergillus subgen. Nidulantes</taxon>
    </lineage>
</organism>